<dbReference type="InterPro" id="IPR027417">
    <property type="entry name" value="P-loop_NTPase"/>
</dbReference>
<dbReference type="EMBL" id="LBTR01000014">
    <property type="protein sequence ID" value="KKQ45509.1"/>
    <property type="molecule type" value="Genomic_DNA"/>
</dbReference>
<proteinExistence type="inferred from homology"/>
<evidence type="ECO:0000256" key="1">
    <source>
        <dbReference type="ARBA" id="ARBA00006611"/>
    </source>
</evidence>
<dbReference type="NCBIfam" id="TIGR01420">
    <property type="entry name" value="pilT_fam"/>
    <property type="match status" value="1"/>
</dbReference>
<dbReference type="AlphaFoldDB" id="A0A0G0K8Q2"/>
<dbReference type="Proteomes" id="UP000034603">
    <property type="component" value="Unassembled WGS sequence"/>
</dbReference>
<dbReference type="PANTHER" id="PTHR30486:SF16">
    <property type="entry name" value="TWITCHING MOTILITY PROTEIN PILT"/>
    <property type="match status" value="1"/>
</dbReference>
<gene>
    <name evidence="3" type="ORF">US62_C0014G0013</name>
</gene>
<reference evidence="3 4" key="1">
    <citation type="journal article" date="2015" name="Nature">
        <title>rRNA introns, odd ribosomes, and small enigmatic genomes across a large radiation of phyla.</title>
        <authorList>
            <person name="Brown C.T."/>
            <person name="Hug L.A."/>
            <person name="Thomas B.C."/>
            <person name="Sharon I."/>
            <person name="Castelle C.J."/>
            <person name="Singh A."/>
            <person name="Wilkins M.J."/>
            <person name="Williams K.H."/>
            <person name="Banfield J.F."/>
        </authorList>
    </citation>
    <scope>NUCLEOTIDE SEQUENCE [LARGE SCALE GENOMIC DNA]</scope>
</reference>
<dbReference type="GO" id="GO:0005524">
    <property type="term" value="F:ATP binding"/>
    <property type="evidence" value="ECO:0007669"/>
    <property type="project" value="InterPro"/>
</dbReference>
<dbReference type="Gene3D" id="3.30.450.90">
    <property type="match status" value="1"/>
</dbReference>
<comment type="similarity">
    <text evidence="1">Belongs to the GSP E family.</text>
</comment>
<dbReference type="PATRIC" id="fig|1618546.3.peg.441"/>
<dbReference type="SUPFAM" id="SSF52540">
    <property type="entry name" value="P-loop containing nucleoside triphosphate hydrolases"/>
    <property type="match status" value="1"/>
</dbReference>
<dbReference type="GO" id="GO:0016887">
    <property type="term" value="F:ATP hydrolysis activity"/>
    <property type="evidence" value="ECO:0007669"/>
    <property type="project" value="InterPro"/>
</dbReference>
<evidence type="ECO:0000259" key="2">
    <source>
        <dbReference type="Pfam" id="PF00437"/>
    </source>
</evidence>
<accession>A0A0G0K8Q2</accession>
<sequence>MNIKELLTLAITRNASDLHLVTGIEPHLRIEGALIPIPGEPKVTAEVVDKILKEVLLPEQYERLVVNKELDFSLAFNDTARFRANAYTQKGALAIAFRTIPLSIPRIDDLGLPKILHTFTNLRQGFVLVTGPTGHGKSTSIAAMIDEINENRAEHIVTVEDPVEFIFNPKRSIISQREMGFDTHSWQIALRSVLREDPNIVLIGEMRDYETIAAALTIAETGHLVFASLHTNSAAQTIDRIVDVFPDEQQEQVKLQLSNVVEAVFSMRLIPGEDGHRAVAYEVMLGTSAIKTSIRDGKTHQIDNILQTSTGIGMNTLEMSLANLVKSGRVSLEVAEGFSLRPGELMRLVKSSK</sequence>
<dbReference type="PANTHER" id="PTHR30486">
    <property type="entry name" value="TWITCHING MOTILITY PROTEIN PILT"/>
    <property type="match status" value="1"/>
</dbReference>
<dbReference type="CDD" id="cd01131">
    <property type="entry name" value="PilT"/>
    <property type="match status" value="1"/>
</dbReference>
<comment type="caution">
    <text evidence="3">The sequence shown here is derived from an EMBL/GenBank/DDBJ whole genome shotgun (WGS) entry which is preliminary data.</text>
</comment>
<dbReference type="Gene3D" id="3.40.50.300">
    <property type="entry name" value="P-loop containing nucleotide triphosphate hydrolases"/>
    <property type="match status" value="1"/>
</dbReference>
<name>A0A0G0K8Q2_9BACT</name>
<dbReference type="InterPro" id="IPR001482">
    <property type="entry name" value="T2SS/T4SS_dom"/>
</dbReference>
<evidence type="ECO:0000313" key="3">
    <source>
        <dbReference type="EMBL" id="KKQ45509.1"/>
    </source>
</evidence>
<organism evidence="3 4">
    <name type="scientific">Candidatus Woesebacteria bacterium GW2011_GWA1_37_8</name>
    <dbReference type="NCBI Taxonomy" id="1618546"/>
    <lineage>
        <taxon>Bacteria</taxon>
        <taxon>Candidatus Woeseibacteriota</taxon>
    </lineage>
</organism>
<dbReference type="Pfam" id="PF00437">
    <property type="entry name" value="T2SSE"/>
    <property type="match status" value="1"/>
</dbReference>
<evidence type="ECO:0000313" key="4">
    <source>
        <dbReference type="Proteomes" id="UP000034603"/>
    </source>
</evidence>
<dbReference type="InterPro" id="IPR050921">
    <property type="entry name" value="T4SS_GSP_E_ATPase"/>
</dbReference>
<dbReference type="InterPro" id="IPR006321">
    <property type="entry name" value="PilT/PilU"/>
</dbReference>
<feature type="domain" description="Bacterial type II secretion system protein E" evidence="2">
    <location>
        <begin position="3"/>
        <end position="271"/>
    </location>
</feature>
<protein>
    <submittedName>
        <fullName evidence="3">Twitching motility protein</fullName>
    </submittedName>
</protein>